<evidence type="ECO:0000313" key="4">
    <source>
        <dbReference type="Proteomes" id="UP001211065"/>
    </source>
</evidence>
<dbReference type="InterPro" id="IPR013087">
    <property type="entry name" value="Znf_C2H2_type"/>
</dbReference>
<dbReference type="InterPro" id="IPR036249">
    <property type="entry name" value="Thioredoxin-like_sf"/>
</dbReference>
<feature type="compositionally biased region" description="Polar residues" evidence="1">
    <location>
        <begin position="490"/>
        <end position="502"/>
    </location>
</feature>
<organism evidence="3 4">
    <name type="scientific">Clydaea vesicula</name>
    <dbReference type="NCBI Taxonomy" id="447962"/>
    <lineage>
        <taxon>Eukaryota</taxon>
        <taxon>Fungi</taxon>
        <taxon>Fungi incertae sedis</taxon>
        <taxon>Chytridiomycota</taxon>
        <taxon>Chytridiomycota incertae sedis</taxon>
        <taxon>Chytridiomycetes</taxon>
        <taxon>Lobulomycetales</taxon>
        <taxon>Lobulomycetaceae</taxon>
        <taxon>Clydaea</taxon>
    </lineage>
</organism>
<evidence type="ECO:0000259" key="2">
    <source>
        <dbReference type="PROSITE" id="PS00028"/>
    </source>
</evidence>
<feature type="region of interest" description="Disordered" evidence="1">
    <location>
        <begin position="88"/>
        <end position="107"/>
    </location>
</feature>
<dbReference type="PANTHER" id="PTHR45694">
    <property type="entry name" value="GLUTAREDOXIN 2"/>
    <property type="match status" value="1"/>
</dbReference>
<dbReference type="Proteomes" id="UP001211065">
    <property type="component" value="Unassembled WGS sequence"/>
</dbReference>
<dbReference type="GO" id="GO:0015038">
    <property type="term" value="F:glutathione disulfide oxidoreductase activity"/>
    <property type="evidence" value="ECO:0007669"/>
    <property type="project" value="TreeGrafter"/>
</dbReference>
<proteinExistence type="predicted"/>
<feature type="compositionally biased region" description="Basic and acidic residues" evidence="1">
    <location>
        <begin position="1059"/>
        <end position="1074"/>
    </location>
</feature>
<dbReference type="PANTHER" id="PTHR45694:SF18">
    <property type="entry name" value="GLUTAREDOXIN-1-RELATED"/>
    <property type="match status" value="1"/>
</dbReference>
<evidence type="ECO:0000256" key="1">
    <source>
        <dbReference type="SAM" id="MobiDB-lite"/>
    </source>
</evidence>
<dbReference type="PROSITE" id="PS51354">
    <property type="entry name" value="GLUTAREDOXIN_2"/>
    <property type="match status" value="1"/>
</dbReference>
<gene>
    <name evidence="3" type="primary">GRX2</name>
    <name evidence="3" type="ORF">HK099_003369</name>
</gene>
<feature type="region of interest" description="Disordered" evidence="1">
    <location>
        <begin position="1056"/>
        <end position="1080"/>
    </location>
</feature>
<accession>A0AAD5U6A8</accession>
<dbReference type="Gene3D" id="3.40.30.10">
    <property type="entry name" value="Glutaredoxin"/>
    <property type="match status" value="1"/>
</dbReference>
<protein>
    <submittedName>
        <fullName evidence="3">Glutaredoxin</fullName>
    </submittedName>
</protein>
<name>A0AAD5U6A8_9FUNG</name>
<reference evidence="3" key="1">
    <citation type="submission" date="2020-05" db="EMBL/GenBank/DDBJ databases">
        <title>Phylogenomic resolution of chytrid fungi.</title>
        <authorList>
            <person name="Stajich J.E."/>
            <person name="Amses K."/>
            <person name="Simmons R."/>
            <person name="Seto K."/>
            <person name="Myers J."/>
            <person name="Bonds A."/>
            <person name="Quandt C.A."/>
            <person name="Barry K."/>
            <person name="Liu P."/>
            <person name="Grigoriev I."/>
            <person name="Longcore J.E."/>
            <person name="James T.Y."/>
        </authorList>
    </citation>
    <scope>NUCLEOTIDE SEQUENCE</scope>
    <source>
        <strain evidence="3">JEL0476</strain>
    </source>
</reference>
<dbReference type="EMBL" id="JADGJW010000221">
    <property type="protein sequence ID" value="KAJ3221582.1"/>
    <property type="molecule type" value="Genomic_DNA"/>
</dbReference>
<dbReference type="GO" id="GO:0005737">
    <property type="term" value="C:cytoplasm"/>
    <property type="evidence" value="ECO:0007669"/>
    <property type="project" value="TreeGrafter"/>
</dbReference>
<comment type="caution">
    <text evidence="3">The sequence shown here is derived from an EMBL/GenBank/DDBJ whole genome shotgun (WGS) entry which is preliminary data.</text>
</comment>
<dbReference type="SMART" id="SM00355">
    <property type="entry name" value="ZnF_C2H2"/>
    <property type="match status" value="2"/>
</dbReference>
<dbReference type="GO" id="GO:0034599">
    <property type="term" value="P:cellular response to oxidative stress"/>
    <property type="evidence" value="ECO:0007669"/>
    <property type="project" value="TreeGrafter"/>
</dbReference>
<evidence type="ECO:0000313" key="3">
    <source>
        <dbReference type="EMBL" id="KAJ3221582.1"/>
    </source>
</evidence>
<sequence length="1324" mass="151011">MFCCHWVGCGATNFETENTLYHHCLQNHIRQGKQVCMMKPYSSKPFCNAQLRHKGQALDHIVTHFSFNLKPIPCSFCEVHFRNRQDKKKHETLHHAQDLKPEEQDKNNAVTLKKLNSNVVENEVIKTQESAVFLEDIAEISSQESEIYTPQLKTQIYNIANAAIAKIPEFDKIDLEDTSETFLTKGVEVFDFMSFANVIYLATNTISDSTRWDKMFLFFRDKGGYIPHKIIEDFYFSTTKKNRFLEKKCYILAKNYFEFKCLGLRPLFVKSFLDTILKLTEKLTTEAQLKLGSFFIQSEQERLEDFQDRFLGGKLQNSFKELTIDIAIRIKKILHYFKNDSVMELVELKNENKDSFCGFFSIGIKISYALGDFYKEYQRLFLNNTVKICVVEFDKMVREMIWGEDGKMIRLLCCGGINCHVSDSSVSRGNIYLSSHEQADIIWIKSGVNAEQKASHEMNKTHHRKEREKKRLSVSTTSCALSTSQIKKLNSPTGSVSSQLSNVGVGRRGSSDTYMSRVSSNSIPYSSKSSKHNCLACQLKEQNQKSYLKQTASTITKTKKKWLPPGNVPPSQILIDTTLFTTSTKPSNTYIWKPFYRSKKEDVGYLQSKAEFNAKFKKVSKDSLKSNSNFKIHKNNNSNIYIQEVHEEIVEYCSIHQEKNESFKVNYIVEQNNSYDDLNSDVGSDSTFHDREIEEIVLNVGQLELLTTDAFEEKKEIKSSEQEELEGDNTSTFINQEHNCKAERLDSTFNLISGMDFESDDLMKTNYTHDIADDVVLSEVDEVQRNINLLLLSQEDCGEIELSKIATETTDGFLERIYSLEVGEVDDKISLKGTGIENERSISIVTQPSTENLQPQVDHIIDDEKFMELSNVSVPANEESSELQLHKKLSIPYLNSSDFKTENSYSNEVIFGDEKTLIDISAENSSSNSISSAIHNDAENNLIATNCETNHTNKNLNNELNDIDNIEQNIIDNKKEKNVPLQEDTLNPSPQLIFNKVTQSKQKQPSQFRNFMSRIVNFVDTVVKPEKVLETTNKETENNLSGTVESVFQKNCENILNTDKSDSGNNPDKKDFFKSQKNSSESQLIESSNIGSLYGKFGASFNQGERPILIRRKITIDPFGNESVVDTEEELTEEMNLSDGEFETVEVGGKVVSKIVRRVIFKQESTENLCEYKKLEAKSKELENSFVIKRRIIKRTVSVNEIGEEEVCETEHFDDDVNDSLVTKRRIIHVNESGKEIKISEEDSANGDFSSNGTNSMLKNFVHLEKIVELDQIEDGNEIQNYLASKTGQRSIPNNFISGKHVGGNDTLQILKDTGELQKLISKI</sequence>
<keyword evidence="4" id="KW-1185">Reference proteome</keyword>
<dbReference type="PROSITE" id="PS00028">
    <property type="entry name" value="ZINC_FINGER_C2H2_1"/>
    <property type="match status" value="1"/>
</dbReference>
<feature type="domain" description="C2H2-type" evidence="2">
    <location>
        <begin position="74"/>
        <end position="95"/>
    </location>
</feature>
<feature type="region of interest" description="Disordered" evidence="1">
    <location>
        <begin position="490"/>
        <end position="524"/>
    </location>
</feature>
<feature type="compositionally biased region" description="Basic and acidic residues" evidence="1">
    <location>
        <begin position="93"/>
        <end position="106"/>
    </location>
</feature>
<dbReference type="SUPFAM" id="SSF52833">
    <property type="entry name" value="Thioredoxin-like"/>
    <property type="match status" value="1"/>
</dbReference>